<feature type="domain" description="DUF2786" evidence="1">
    <location>
        <begin position="197"/>
        <end position="236"/>
    </location>
</feature>
<feature type="domain" description="DUF7168" evidence="2">
    <location>
        <begin position="267"/>
        <end position="367"/>
    </location>
</feature>
<accession>A0A2V4P519</accession>
<dbReference type="InterPro" id="IPR055592">
    <property type="entry name" value="DUF7168"/>
</dbReference>
<name>A0A2V4P519_9ACTN</name>
<dbReference type="InterPro" id="IPR024498">
    <property type="entry name" value="DUF2786"/>
</dbReference>
<dbReference type="EMBL" id="PYBW01000053">
    <property type="protein sequence ID" value="PYC78021.1"/>
    <property type="molecule type" value="Genomic_DNA"/>
</dbReference>
<reference evidence="3 4" key="1">
    <citation type="submission" date="2018-03" db="EMBL/GenBank/DDBJ databases">
        <title>Bioinformatic expansion and discovery of thiopeptide antibiotics.</title>
        <authorList>
            <person name="Schwalen C.J."/>
            <person name="Hudson G.A."/>
            <person name="Mitchell D.A."/>
        </authorList>
    </citation>
    <scope>NUCLEOTIDE SEQUENCE [LARGE SCALE GENOMIC DNA]</scope>
    <source>
        <strain evidence="3 4">ATCC 21389</strain>
    </source>
</reference>
<comment type="caution">
    <text evidence="3">The sequence shown here is derived from an EMBL/GenBank/DDBJ whole genome shotgun (WGS) entry which is preliminary data.</text>
</comment>
<dbReference type="Proteomes" id="UP000248039">
    <property type="component" value="Unassembled WGS sequence"/>
</dbReference>
<protein>
    <submittedName>
        <fullName evidence="3">DUF2786 domain-containing protein</fullName>
    </submittedName>
</protein>
<organism evidence="3 4">
    <name type="scientific">Streptomyces tateyamensis</name>
    <dbReference type="NCBI Taxonomy" id="565073"/>
    <lineage>
        <taxon>Bacteria</taxon>
        <taxon>Bacillati</taxon>
        <taxon>Actinomycetota</taxon>
        <taxon>Actinomycetes</taxon>
        <taxon>Kitasatosporales</taxon>
        <taxon>Streptomycetaceae</taxon>
        <taxon>Streptomyces</taxon>
    </lineage>
</organism>
<dbReference type="Pfam" id="PF23771">
    <property type="entry name" value="DUF7168"/>
    <property type="match status" value="1"/>
</dbReference>
<evidence type="ECO:0000259" key="2">
    <source>
        <dbReference type="Pfam" id="PF23771"/>
    </source>
</evidence>
<evidence type="ECO:0000313" key="4">
    <source>
        <dbReference type="Proteomes" id="UP000248039"/>
    </source>
</evidence>
<evidence type="ECO:0000313" key="3">
    <source>
        <dbReference type="EMBL" id="PYC78021.1"/>
    </source>
</evidence>
<dbReference type="AlphaFoldDB" id="A0A2V4P519"/>
<keyword evidence="4" id="KW-1185">Reference proteome</keyword>
<proteinExistence type="predicted"/>
<dbReference type="OrthoDB" id="3508128at2"/>
<gene>
    <name evidence="3" type="ORF">C7C46_16925</name>
</gene>
<sequence length="442" mass="47922">MPATRLRHHCRVTENADSATVRQWEEALGAVLGAAAKRVDRAMDDGASVLAASAEHWPAVSRALLALTDRTLAGLWERGWRPADLARLVRRDLTPVHQALLVDLVAAQGRRHAPAALDRRWLEQLRELAAEVWWPADQEYLAGFAERHRLDRFALATAALELLALLARLPVIAPVGPVPGAAPVQHRAQLPVPGEPRMLSRIRALLAKAESTEFPQEAEALTGKAQQLMAQHSIDEALLAAGQAGPAGAGVPGAVRIGVENPYEGPKAMLLDAVAAANRCRVVWAKEFSFCTVIGFDSDLDAVELLYTSLLVQATAAMQQAGSRQHLDGASRTRAFRQSFLVSYAARIRERLTEATEQTTREAAAGRHLRPDGTAEQLVPDARLLPALAAREEAVDTTTDRMFPKLTSQRVRVSDGEGWAAGRAAADRAALHGRARVEGRRK</sequence>
<evidence type="ECO:0000259" key="1">
    <source>
        <dbReference type="Pfam" id="PF10979"/>
    </source>
</evidence>
<dbReference type="Pfam" id="PF10979">
    <property type="entry name" value="DUF2786"/>
    <property type="match status" value="1"/>
</dbReference>